<dbReference type="RefSeq" id="WP_015710350.1">
    <property type="nucleotide sequence ID" value="NC_015577.1"/>
</dbReference>
<proteinExistence type="predicted"/>
<dbReference type="Pfam" id="PF12654">
    <property type="entry name" value="DUF3786"/>
    <property type="match status" value="1"/>
</dbReference>
<dbReference type="eggNOG" id="ENOG5032A20">
    <property type="taxonomic scope" value="Bacteria"/>
</dbReference>
<dbReference type="InterPro" id="IPR024264">
    <property type="entry name" value="DUF3786"/>
</dbReference>
<keyword evidence="3" id="KW-1185">Reference proteome</keyword>
<protein>
    <recommendedName>
        <fullName evidence="1">DUF3786 domain-containing protein</fullName>
    </recommendedName>
</protein>
<evidence type="ECO:0000313" key="3">
    <source>
        <dbReference type="Proteomes" id="UP000009222"/>
    </source>
</evidence>
<name>F5YD85_LEAAZ</name>
<dbReference type="STRING" id="545695.TREAZ_1672"/>
<feature type="domain" description="DUF3786" evidence="1">
    <location>
        <begin position="29"/>
        <end position="202"/>
    </location>
</feature>
<evidence type="ECO:0000313" key="2">
    <source>
        <dbReference type="EMBL" id="AEF80524.1"/>
    </source>
</evidence>
<dbReference type="OrthoDB" id="359764at2"/>
<reference evidence="2 3" key="2">
    <citation type="journal article" date="2011" name="ISME J.">
        <title>RNA-seq reveals cooperative metabolic interactions between two termite-gut spirochete species in co-culture.</title>
        <authorList>
            <person name="Rosenthal A.Z."/>
            <person name="Matson E.G."/>
            <person name="Eldar A."/>
            <person name="Leadbetter J.R."/>
        </authorList>
    </citation>
    <scope>NUCLEOTIDE SEQUENCE [LARGE SCALE GENOMIC DNA]</scope>
    <source>
        <strain evidence="3">ATCC BAA-888 / DSM 13862 / ZAS-9</strain>
    </source>
</reference>
<evidence type="ECO:0000259" key="1">
    <source>
        <dbReference type="Pfam" id="PF12654"/>
    </source>
</evidence>
<dbReference type="KEGG" id="taz:TREAZ_1672"/>
<dbReference type="InParanoid" id="F5YD85"/>
<dbReference type="HOGENOM" id="CLU_106581_0_1_12"/>
<dbReference type="Proteomes" id="UP000009222">
    <property type="component" value="Chromosome"/>
</dbReference>
<gene>
    <name evidence="2" type="ordered locus">TREAZ_1672</name>
</gene>
<sequence length="213" mass="24264">MIEPVEPGETLTHEQRSLDHFLQIYKALDPLEISRRCNLQFDSNAFNMRIMGTEYKAAFPDFSLEDLQGNIVQRGYENILFLRYLCEGKYAVSTGKQLSYREIPWGEVYFKNFEGRCLKRFAHAFSSDIEGLKKALADMGAEKLNKGDAGYRFEFCSGLYMSALIWAADDEFPPSAQMLFDDNFASAFTVEDIAVVGGVVIDRLKEMTAKHCQ</sequence>
<organism evidence="2 3">
    <name type="scientific">Leadbettera azotonutricia (strain ATCC BAA-888 / DSM 13862 / ZAS-9)</name>
    <name type="common">Treponema azotonutricium</name>
    <dbReference type="NCBI Taxonomy" id="545695"/>
    <lineage>
        <taxon>Bacteria</taxon>
        <taxon>Pseudomonadati</taxon>
        <taxon>Spirochaetota</taxon>
        <taxon>Spirochaetia</taxon>
        <taxon>Spirochaetales</taxon>
        <taxon>Breznakiellaceae</taxon>
        <taxon>Leadbettera</taxon>
    </lineage>
</organism>
<dbReference type="AlphaFoldDB" id="F5YD85"/>
<accession>F5YD85</accession>
<reference evidence="3" key="1">
    <citation type="submission" date="2009-12" db="EMBL/GenBank/DDBJ databases">
        <title>Complete sequence of Treponema azotonutricium strain ZAS-9.</title>
        <authorList>
            <person name="Tetu S.G."/>
            <person name="Matson E."/>
            <person name="Ren Q."/>
            <person name="Seshadri R."/>
            <person name="Elbourne L."/>
            <person name="Hassan K.A."/>
            <person name="Durkin A."/>
            <person name="Radune D."/>
            <person name="Mohamoud Y."/>
            <person name="Shay R."/>
            <person name="Jin S."/>
            <person name="Zhang X."/>
            <person name="Lucey K."/>
            <person name="Ballor N.R."/>
            <person name="Ottesen E."/>
            <person name="Rosenthal R."/>
            <person name="Allen A."/>
            <person name="Leadbetter J.R."/>
            <person name="Paulsen I.T."/>
        </authorList>
    </citation>
    <scope>NUCLEOTIDE SEQUENCE [LARGE SCALE GENOMIC DNA]</scope>
    <source>
        <strain evidence="3">ATCC BAA-888 / DSM 13862 / ZAS-9</strain>
    </source>
</reference>
<dbReference type="EMBL" id="CP001841">
    <property type="protein sequence ID" value="AEF80524.1"/>
    <property type="molecule type" value="Genomic_DNA"/>
</dbReference>